<dbReference type="SMART" id="SM00530">
    <property type="entry name" value="HTH_XRE"/>
    <property type="match status" value="1"/>
</dbReference>
<proteinExistence type="predicted"/>
<dbReference type="SUPFAM" id="SSF47413">
    <property type="entry name" value="lambda repressor-like DNA-binding domains"/>
    <property type="match status" value="1"/>
</dbReference>
<organism evidence="2 3">
    <name type="scientific">Candidatus Scatousia excrementipullorum</name>
    <dbReference type="NCBI Taxonomy" id="2840936"/>
    <lineage>
        <taxon>Bacteria</taxon>
        <taxon>Candidatus Scatousia</taxon>
    </lineage>
</organism>
<comment type="caution">
    <text evidence="2">The sequence shown here is derived from an EMBL/GenBank/DDBJ whole genome shotgun (WGS) entry which is preliminary data.</text>
</comment>
<accession>A0A9D9GZR2</accession>
<dbReference type="InterPro" id="IPR001387">
    <property type="entry name" value="Cro/C1-type_HTH"/>
</dbReference>
<dbReference type="GO" id="GO:0003677">
    <property type="term" value="F:DNA binding"/>
    <property type="evidence" value="ECO:0007669"/>
    <property type="project" value="InterPro"/>
</dbReference>
<feature type="domain" description="HTH cro/C1-type" evidence="1">
    <location>
        <begin position="14"/>
        <end position="70"/>
    </location>
</feature>
<evidence type="ECO:0000259" key="1">
    <source>
        <dbReference type="PROSITE" id="PS50943"/>
    </source>
</evidence>
<evidence type="ECO:0000313" key="3">
    <source>
        <dbReference type="Proteomes" id="UP000823632"/>
    </source>
</evidence>
<dbReference type="Pfam" id="PF13413">
    <property type="entry name" value="HTH_25"/>
    <property type="match status" value="1"/>
</dbReference>
<dbReference type="Proteomes" id="UP000823632">
    <property type="component" value="Unassembled WGS sequence"/>
</dbReference>
<reference evidence="2" key="1">
    <citation type="submission" date="2020-10" db="EMBL/GenBank/DDBJ databases">
        <authorList>
            <person name="Gilroy R."/>
        </authorList>
    </citation>
    <scope>NUCLEOTIDE SEQUENCE</scope>
    <source>
        <strain evidence="2">10192</strain>
    </source>
</reference>
<dbReference type="Gene3D" id="1.10.260.40">
    <property type="entry name" value="lambda repressor-like DNA-binding domains"/>
    <property type="match status" value="1"/>
</dbReference>
<name>A0A9D9GZR2_9BACT</name>
<dbReference type="EMBL" id="JADIND010000112">
    <property type="protein sequence ID" value="MBO8430789.1"/>
    <property type="molecule type" value="Genomic_DNA"/>
</dbReference>
<dbReference type="CDD" id="cd00093">
    <property type="entry name" value="HTH_XRE"/>
    <property type="match status" value="1"/>
</dbReference>
<sequence>MDKHTQLIKFGTVIKQRRLALKLSLRELEKQSSVSAALITKLENGKMANFPKAITIKQLSDALKFNDELFVLADILFETKEHNLPEKTFEDELRQLLATRTTLNSDNITQVIYFISGLEKLQKMENL</sequence>
<reference evidence="2" key="2">
    <citation type="journal article" date="2021" name="PeerJ">
        <title>Extensive microbial diversity within the chicken gut microbiome revealed by metagenomics and culture.</title>
        <authorList>
            <person name="Gilroy R."/>
            <person name="Ravi A."/>
            <person name="Getino M."/>
            <person name="Pursley I."/>
            <person name="Horton D.L."/>
            <person name="Alikhan N.F."/>
            <person name="Baker D."/>
            <person name="Gharbi K."/>
            <person name="Hall N."/>
            <person name="Watson M."/>
            <person name="Adriaenssens E.M."/>
            <person name="Foster-Nyarko E."/>
            <person name="Jarju S."/>
            <person name="Secka A."/>
            <person name="Antonio M."/>
            <person name="Oren A."/>
            <person name="Chaudhuri R.R."/>
            <person name="La Ragione R."/>
            <person name="Hildebrand F."/>
            <person name="Pallen M.J."/>
        </authorList>
    </citation>
    <scope>NUCLEOTIDE SEQUENCE</scope>
    <source>
        <strain evidence="2">10192</strain>
    </source>
</reference>
<evidence type="ECO:0000313" key="2">
    <source>
        <dbReference type="EMBL" id="MBO8430789.1"/>
    </source>
</evidence>
<protein>
    <submittedName>
        <fullName evidence="2">Helix-turn-helix transcriptional regulator</fullName>
    </submittedName>
</protein>
<dbReference type="InterPro" id="IPR010982">
    <property type="entry name" value="Lambda_DNA-bd_dom_sf"/>
</dbReference>
<dbReference type="PROSITE" id="PS50943">
    <property type="entry name" value="HTH_CROC1"/>
    <property type="match status" value="1"/>
</dbReference>
<dbReference type="AlphaFoldDB" id="A0A9D9GZR2"/>
<gene>
    <name evidence="2" type="ORF">IAC76_05325</name>
</gene>